<dbReference type="Proteomes" id="UP000792457">
    <property type="component" value="Unassembled WGS sequence"/>
</dbReference>
<feature type="non-terminal residue" evidence="1">
    <location>
        <position position="1"/>
    </location>
</feature>
<organism evidence="1 2">
    <name type="scientific">Ladona fulva</name>
    <name type="common">Scarce chaser dragonfly</name>
    <name type="synonym">Libellula fulva</name>
    <dbReference type="NCBI Taxonomy" id="123851"/>
    <lineage>
        <taxon>Eukaryota</taxon>
        <taxon>Metazoa</taxon>
        <taxon>Ecdysozoa</taxon>
        <taxon>Arthropoda</taxon>
        <taxon>Hexapoda</taxon>
        <taxon>Insecta</taxon>
        <taxon>Pterygota</taxon>
        <taxon>Palaeoptera</taxon>
        <taxon>Odonata</taxon>
        <taxon>Epiprocta</taxon>
        <taxon>Anisoptera</taxon>
        <taxon>Libelluloidea</taxon>
        <taxon>Libellulidae</taxon>
        <taxon>Ladona</taxon>
    </lineage>
</organism>
<keyword evidence="2" id="KW-1185">Reference proteome</keyword>
<reference evidence="1" key="1">
    <citation type="submission" date="2013-04" db="EMBL/GenBank/DDBJ databases">
        <authorList>
            <person name="Qu J."/>
            <person name="Murali S.C."/>
            <person name="Bandaranaike D."/>
            <person name="Bellair M."/>
            <person name="Blankenburg K."/>
            <person name="Chao H."/>
            <person name="Dinh H."/>
            <person name="Doddapaneni H."/>
            <person name="Downs B."/>
            <person name="Dugan-Rocha S."/>
            <person name="Elkadiri S."/>
            <person name="Gnanaolivu R.D."/>
            <person name="Hernandez B."/>
            <person name="Javaid M."/>
            <person name="Jayaseelan J.C."/>
            <person name="Lee S."/>
            <person name="Li M."/>
            <person name="Ming W."/>
            <person name="Munidasa M."/>
            <person name="Muniz J."/>
            <person name="Nguyen L."/>
            <person name="Ongeri F."/>
            <person name="Osuji N."/>
            <person name="Pu L.-L."/>
            <person name="Puazo M."/>
            <person name="Qu C."/>
            <person name="Quiroz J."/>
            <person name="Raj R."/>
            <person name="Weissenberger G."/>
            <person name="Xin Y."/>
            <person name="Zou X."/>
            <person name="Han Y."/>
            <person name="Richards S."/>
            <person name="Worley K."/>
            <person name="Muzny D."/>
            <person name="Gibbs R."/>
        </authorList>
    </citation>
    <scope>NUCLEOTIDE SEQUENCE</scope>
    <source>
        <strain evidence="1">Sampled in the wild</strain>
    </source>
</reference>
<comment type="caution">
    <text evidence="1">The sequence shown here is derived from an EMBL/GenBank/DDBJ whole genome shotgun (WGS) entry which is preliminary data.</text>
</comment>
<sequence length="68" mass="7182">MINISETSLMNGICLGECEGRCSGEPTTPVTFSTPGPGYETTAICGPNSLDPRCKPTRTTPKEICYPG</sequence>
<dbReference type="EMBL" id="KZ308212">
    <property type="protein sequence ID" value="KAG8224840.1"/>
    <property type="molecule type" value="Genomic_DNA"/>
</dbReference>
<accession>A0A8K0NU89</accession>
<proteinExistence type="predicted"/>
<name>A0A8K0NU89_LADFU</name>
<evidence type="ECO:0000313" key="2">
    <source>
        <dbReference type="Proteomes" id="UP000792457"/>
    </source>
</evidence>
<reference evidence="1" key="2">
    <citation type="submission" date="2017-10" db="EMBL/GenBank/DDBJ databases">
        <title>Ladona fulva Genome sequencing and assembly.</title>
        <authorList>
            <person name="Murali S."/>
            <person name="Richards S."/>
            <person name="Bandaranaike D."/>
            <person name="Bellair M."/>
            <person name="Blankenburg K."/>
            <person name="Chao H."/>
            <person name="Dinh H."/>
            <person name="Doddapaneni H."/>
            <person name="Dugan-Rocha S."/>
            <person name="Elkadiri S."/>
            <person name="Gnanaolivu R."/>
            <person name="Hernandez B."/>
            <person name="Skinner E."/>
            <person name="Javaid M."/>
            <person name="Lee S."/>
            <person name="Li M."/>
            <person name="Ming W."/>
            <person name="Munidasa M."/>
            <person name="Muniz J."/>
            <person name="Nguyen L."/>
            <person name="Hughes D."/>
            <person name="Osuji N."/>
            <person name="Pu L.-L."/>
            <person name="Puazo M."/>
            <person name="Qu C."/>
            <person name="Quiroz J."/>
            <person name="Raj R."/>
            <person name="Weissenberger G."/>
            <person name="Xin Y."/>
            <person name="Zou X."/>
            <person name="Han Y."/>
            <person name="Worley K."/>
            <person name="Muzny D."/>
            <person name="Gibbs R."/>
        </authorList>
    </citation>
    <scope>NUCLEOTIDE SEQUENCE</scope>
    <source>
        <strain evidence="1">Sampled in the wild</strain>
    </source>
</reference>
<dbReference type="AlphaFoldDB" id="A0A8K0NU89"/>
<protein>
    <submittedName>
        <fullName evidence="1">Uncharacterized protein</fullName>
    </submittedName>
</protein>
<gene>
    <name evidence="1" type="ORF">J437_LFUL002287</name>
</gene>
<evidence type="ECO:0000313" key="1">
    <source>
        <dbReference type="EMBL" id="KAG8224840.1"/>
    </source>
</evidence>